<feature type="domain" description="Pseudouridine synthase II N-terminal" evidence="6">
    <location>
        <begin position="32"/>
        <end position="180"/>
    </location>
</feature>
<dbReference type="STRING" id="651661.SAMN05660293_02635"/>
<organism evidence="7 8">
    <name type="scientific">Dyadobacter psychrophilus</name>
    <dbReference type="NCBI Taxonomy" id="651661"/>
    <lineage>
        <taxon>Bacteria</taxon>
        <taxon>Pseudomonadati</taxon>
        <taxon>Bacteroidota</taxon>
        <taxon>Cytophagia</taxon>
        <taxon>Cytophagales</taxon>
        <taxon>Spirosomataceae</taxon>
        <taxon>Dyadobacter</taxon>
    </lineage>
</organism>
<comment type="similarity">
    <text evidence="2 5">Belongs to the pseudouridine synthase TruB family. Type 1 subfamily.</text>
</comment>
<evidence type="ECO:0000256" key="1">
    <source>
        <dbReference type="ARBA" id="ARBA00000385"/>
    </source>
</evidence>
<dbReference type="PANTHER" id="PTHR13767:SF2">
    <property type="entry name" value="PSEUDOURIDYLATE SYNTHASE TRUB1"/>
    <property type="match status" value="1"/>
</dbReference>
<dbReference type="EMBL" id="FUZA01000002">
    <property type="protein sequence ID" value="SKB85556.1"/>
    <property type="molecule type" value="Genomic_DNA"/>
</dbReference>
<evidence type="ECO:0000313" key="8">
    <source>
        <dbReference type="Proteomes" id="UP000190897"/>
    </source>
</evidence>
<gene>
    <name evidence="5" type="primary">truB</name>
    <name evidence="7" type="ORF">SAMN05660293_02635</name>
</gene>
<dbReference type="GO" id="GO:1990481">
    <property type="term" value="P:mRNA pseudouridine synthesis"/>
    <property type="evidence" value="ECO:0007669"/>
    <property type="project" value="TreeGrafter"/>
</dbReference>
<name>A0A1T5ENT8_9BACT</name>
<evidence type="ECO:0000259" key="6">
    <source>
        <dbReference type="Pfam" id="PF01509"/>
    </source>
</evidence>
<dbReference type="Pfam" id="PF01509">
    <property type="entry name" value="TruB_N"/>
    <property type="match status" value="1"/>
</dbReference>
<dbReference type="PANTHER" id="PTHR13767">
    <property type="entry name" value="TRNA-PSEUDOURIDINE SYNTHASE"/>
    <property type="match status" value="1"/>
</dbReference>
<dbReference type="InterPro" id="IPR020103">
    <property type="entry name" value="PsdUridine_synth_cat_dom_sf"/>
</dbReference>
<dbReference type="HAMAP" id="MF_01080">
    <property type="entry name" value="TruB_bact"/>
    <property type="match status" value="1"/>
</dbReference>
<proteinExistence type="inferred from homology"/>
<evidence type="ECO:0000256" key="3">
    <source>
        <dbReference type="ARBA" id="ARBA00022694"/>
    </source>
</evidence>
<evidence type="ECO:0000256" key="4">
    <source>
        <dbReference type="ARBA" id="ARBA00023235"/>
    </source>
</evidence>
<dbReference type="InterPro" id="IPR014780">
    <property type="entry name" value="tRNA_psdUridine_synth_TruB"/>
</dbReference>
<evidence type="ECO:0000313" key="7">
    <source>
        <dbReference type="EMBL" id="SKB85556.1"/>
    </source>
</evidence>
<accession>A0A1T5ENT8</accession>
<dbReference type="Proteomes" id="UP000190897">
    <property type="component" value="Unassembled WGS sequence"/>
</dbReference>
<dbReference type="GO" id="GO:0031119">
    <property type="term" value="P:tRNA pseudouridine synthesis"/>
    <property type="evidence" value="ECO:0007669"/>
    <property type="project" value="UniProtKB-UniRule"/>
</dbReference>
<dbReference type="Gene3D" id="3.30.2350.10">
    <property type="entry name" value="Pseudouridine synthase"/>
    <property type="match status" value="1"/>
</dbReference>
<protein>
    <recommendedName>
        <fullName evidence="5">tRNA pseudouridine synthase B</fullName>
        <ecNumber evidence="5">5.4.99.25</ecNumber>
    </recommendedName>
    <alternativeName>
        <fullName evidence="5">tRNA pseudouridine(55) synthase</fullName>
        <shortName evidence="5">Psi55 synthase</shortName>
    </alternativeName>
    <alternativeName>
        <fullName evidence="5">tRNA pseudouridylate synthase</fullName>
    </alternativeName>
    <alternativeName>
        <fullName evidence="5">tRNA-uridine isomerase</fullName>
    </alternativeName>
</protein>
<keyword evidence="4 5" id="KW-0413">Isomerase</keyword>
<dbReference type="EC" id="5.4.99.25" evidence="5"/>
<evidence type="ECO:0000256" key="2">
    <source>
        <dbReference type="ARBA" id="ARBA00005642"/>
    </source>
</evidence>
<comment type="function">
    <text evidence="5">Responsible for synthesis of pseudouridine from uracil-55 in the psi GC loop of transfer RNAs.</text>
</comment>
<dbReference type="RefSeq" id="WP_082215096.1">
    <property type="nucleotide sequence ID" value="NZ_FUZA01000002.1"/>
</dbReference>
<dbReference type="AlphaFoldDB" id="A0A1T5ENT8"/>
<reference evidence="8" key="1">
    <citation type="submission" date="2017-02" db="EMBL/GenBank/DDBJ databases">
        <authorList>
            <person name="Varghese N."/>
            <person name="Submissions S."/>
        </authorList>
    </citation>
    <scope>NUCLEOTIDE SEQUENCE [LARGE SCALE GENOMIC DNA]</scope>
    <source>
        <strain evidence="8">DSM 22270</strain>
    </source>
</reference>
<dbReference type="GO" id="GO:0160148">
    <property type="term" value="F:tRNA pseudouridine(55) synthase activity"/>
    <property type="evidence" value="ECO:0007669"/>
    <property type="project" value="UniProtKB-EC"/>
</dbReference>
<dbReference type="InterPro" id="IPR002501">
    <property type="entry name" value="PsdUridine_synth_N"/>
</dbReference>
<comment type="catalytic activity">
    <reaction evidence="1 5">
        <text>uridine(55) in tRNA = pseudouridine(55) in tRNA</text>
        <dbReference type="Rhea" id="RHEA:42532"/>
        <dbReference type="Rhea" id="RHEA-COMP:10101"/>
        <dbReference type="Rhea" id="RHEA-COMP:10102"/>
        <dbReference type="ChEBI" id="CHEBI:65314"/>
        <dbReference type="ChEBI" id="CHEBI:65315"/>
        <dbReference type="EC" id="5.4.99.25"/>
    </reaction>
</comment>
<sequence>MNNENNIPDEGEVILIDKPLTWTSFDVANKLKRACKFKKIGHAGTLDPLATGLLILCTGKKTKQIDTYQAQEKEYTGTLVLGKTTPSIDLETEFDAEYPTDHITPEIMESARLALTGSITQTPPIYSALRVDGERLYKKARRGEEVEIKKRNVEISLFEIDATHFPSVDFRIICSKGTYIRSMVRDFGQLTGSGAYLSALCRTRIGAFELKNAWNLTDFIQQKRLELKLEVDE</sequence>
<dbReference type="SUPFAM" id="SSF55120">
    <property type="entry name" value="Pseudouridine synthase"/>
    <property type="match status" value="1"/>
</dbReference>
<dbReference type="CDD" id="cd02573">
    <property type="entry name" value="PseudoU_synth_EcTruB"/>
    <property type="match status" value="1"/>
</dbReference>
<keyword evidence="8" id="KW-1185">Reference proteome</keyword>
<dbReference type="NCBIfam" id="TIGR00431">
    <property type="entry name" value="TruB"/>
    <property type="match status" value="1"/>
</dbReference>
<dbReference type="GO" id="GO:0003723">
    <property type="term" value="F:RNA binding"/>
    <property type="evidence" value="ECO:0007669"/>
    <property type="project" value="InterPro"/>
</dbReference>
<keyword evidence="3 5" id="KW-0819">tRNA processing</keyword>
<evidence type="ECO:0000256" key="5">
    <source>
        <dbReference type="HAMAP-Rule" id="MF_01080"/>
    </source>
</evidence>
<dbReference type="OrthoDB" id="9802309at2"/>
<feature type="active site" description="Nucleophile" evidence="5">
    <location>
        <position position="47"/>
    </location>
</feature>